<evidence type="ECO:0000256" key="3">
    <source>
        <dbReference type="ARBA" id="ARBA00022475"/>
    </source>
</evidence>
<evidence type="ECO:0000256" key="6">
    <source>
        <dbReference type="ARBA" id="ARBA00023136"/>
    </source>
</evidence>
<keyword evidence="7" id="KW-0675">Receptor</keyword>
<reference evidence="11" key="2">
    <citation type="submission" date="2020-05" db="UniProtKB">
        <authorList>
            <consortium name="EnsemblMetazoa"/>
        </authorList>
    </citation>
    <scope>IDENTIFICATION</scope>
    <source>
        <strain evidence="11">LVP_AGWG</strain>
    </source>
</reference>
<feature type="domain" description="Ionotropic receptor 75a N-terminal" evidence="10">
    <location>
        <begin position="22"/>
        <end position="166"/>
    </location>
</feature>
<reference evidence="11 12" key="1">
    <citation type="submission" date="2017-06" db="EMBL/GenBank/DDBJ databases">
        <title>Aedes aegypti genome working group (AGWG) sequencing and assembly.</title>
        <authorList>
            <consortium name="Aedes aegypti Genome Working Group (AGWG)"/>
            <person name="Matthews B.J."/>
        </authorList>
    </citation>
    <scope>NUCLEOTIDE SEQUENCE [LARGE SCALE GENOMIC DNA]</scope>
    <source>
        <strain evidence="11 12">LVP_AGWG</strain>
    </source>
</reference>
<keyword evidence="3" id="KW-1003">Cell membrane</keyword>
<feature type="domain" description="Ionotropic glutamate receptor C-terminal" evidence="9">
    <location>
        <begin position="330"/>
        <end position="530"/>
    </location>
</feature>
<dbReference type="Proteomes" id="UP000008820">
    <property type="component" value="Chromosome 2"/>
</dbReference>
<dbReference type="VEuPathDB" id="VectorBase:AAEL010775"/>
<evidence type="ECO:0000256" key="1">
    <source>
        <dbReference type="ARBA" id="ARBA00004651"/>
    </source>
</evidence>
<protein>
    <submittedName>
        <fullName evidence="11">Uncharacterized protein</fullName>
    </submittedName>
</protein>
<dbReference type="Pfam" id="PF24576">
    <property type="entry name" value="IR75A_N"/>
    <property type="match status" value="1"/>
</dbReference>
<evidence type="ECO:0000256" key="5">
    <source>
        <dbReference type="ARBA" id="ARBA00022989"/>
    </source>
</evidence>
<dbReference type="GO" id="GO:0015276">
    <property type="term" value="F:ligand-gated monoatomic ion channel activity"/>
    <property type="evidence" value="ECO:0007669"/>
    <property type="project" value="InterPro"/>
</dbReference>
<gene>
    <name evidence="11" type="primary">5573857</name>
</gene>
<evidence type="ECO:0000256" key="2">
    <source>
        <dbReference type="ARBA" id="ARBA00008685"/>
    </source>
</evidence>
<dbReference type="Gene3D" id="1.10.287.70">
    <property type="match status" value="1"/>
</dbReference>
<keyword evidence="8" id="KW-0325">Glycoprotein</keyword>
<dbReference type="EnsemblMetazoa" id="AAEL010775-RA">
    <property type="protein sequence ID" value="AAEL010775-PA"/>
    <property type="gene ID" value="AAEL010775"/>
</dbReference>
<dbReference type="PANTHER" id="PTHR42643:SF32">
    <property type="entry name" value="IONOTROPIC RECEPTOR 31A, ISOFORM C-RELATED"/>
    <property type="match status" value="1"/>
</dbReference>
<dbReference type="InterPro" id="IPR052192">
    <property type="entry name" value="Insect_Ionotropic_Sensory_Rcpt"/>
</dbReference>
<sequence>MSLLFEPSFVINFLVSYFSVVARLNYVTVLNCWDLKDNRDLIANLSSVVKFVHLVDLNDATLDLEQQAERIVSRNQINLGVFIEYGCPMSRQMIVECASRRCFTSTTHWVMLDRYVNSSVFTAMEDIDLYVDAEVKILGRQNETELNLYDVYNNGLSLGGKVKVSFDREVHEDLNGKVVIGESALASKLKYQNRDDLSDITFKIAMVSQSFPHTNGGFGHILEFFESYKQPEADVAARIGYMLLKAIQETLNFRIDFEHYRQTPQNESEKSFYEAVQDRKVDLSIFGVASNHMADLTCLQSFMAYRSSFIFRTPITNSLTNNIFTQPFAKETWLTVALTVMLGAVAVKINFFAEEHLEQDNEYHEHYSLYTMFMETLASFCQEGCEFINRSSPGRLSQMMLFVCSLVVFNYYSSGIFSILMQGPQKSNIKTLTQLADSRLQVGIDGTVDVEEFFMRSTHSDIQQLVEKKDLRENFNLDPAYGIYQVRSGTLAYHCDRMVAYNVIRDSYDFSEMCDLNEIEVMPPQGVGLLIRKDSPFRELLNIRLARLRETGAFSRFSNLWITKKPECLVTSVVSSVSMEGAFPIFLLLIAGTIAAFMAFALENGLFRASGRHFGSSASLE</sequence>
<evidence type="ECO:0000313" key="12">
    <source>
        <dbReference type="Proteomes" id="UP000008820"/>
    </source>
</evidence>
<dbReference type="GO" id="GO:0005886">
    <property type="term" value="C:plasma membrane"/>
    <property type="evidence" value="ECO:0007669"/>
    <property type="project" value="UniProtKB-SubCell"/>
</dbReference>
<proteinExistence type="inferred from homology"/>
<dbReference type="InterPro" id="IPR001320">
    <property type="entry name" value="Iontro_rcpt_C"/>
</dbReference>
<dbReference type="AlphaFoldDB" id="A0A1S4FRK9"/>
<evidence type="ECO:0000259" key="10">
    <source>
        <dbReference type="Pfam" id="PF24576"/>
    </source>
</evidence>
<name>A0A1S4FRK9_AEDAE</name>
<organism evidence="11 12">
    <name type="scientific">Aedes aegypti</name>
    <name type="common">Yellowfever mosquito</name>
    <name type="synonym">Culex aegypti</name>
    <dbReference type="NCBI Taxonomy" id="7159"/>
    <lineage>
        <taxon>Eukaryota</taxon>
        <taxon>Metazoa</taxon>
        <taxon>Ecdysozoa</taxon>
        <taxon>Arthropoda</taxon>
        <taxon>Hexapoda</taxon>
        <taxon>Insecta</taxon>
        <taxon>Pterygota</taxon>
        <taxon>Neoptera</taxon>
        <taxon>Endopterygota</taxon>
        <taxon>Diptera</taxon>
        <taxon>Nematocera</taxon>
        <taxon>Culicoidea</taxon>
        <taxon>Culicidae</taxon>
        <taxon>Culicinae</taxon>
        <taxon>Aedini</taxon>
        <taxon>Aedes</taxon>
        <taxon>Stegomyia</taxon>
    </lineage>
</organism>
<evidence type="ECO:0000256" key="4">
    <source>
        <dbReference type="ARBA" id="ARBA00022692"/>
    </source>
</evidence>
<keyword evidence="12" id="KW-1185">Reference proteome</keyword>
<keyword evidence="4" id="KW-0812">Transmembrane</keyword>
<comment type="similarity">
    <text evidence="2">Belongs to the glutamate-gated ion channel (TC 1.A.10.1) family.</text>
</comment>
<dbReference type="Pfam" id="PF00060">
    <property type="entry name" value="Lig_chan"/>
    <property type="match status" value="1"/>
</dbReference>
<keyword evidence="5" id="KW-1133">Transmembrane helix</keyword>
<dbReference type="SUPFAM" id="SSF53850">
    <property type="entry name" value="Periplasmic binding protein-like II"/>
    <property type="match status" value="1"/>
</dbReference>
<evidence type="ECO:0000259" key="9">
    <source>
        <dbReference type="Pfam" id="PF00060"/>
    </source>
</evidence>
<evidence type="ECO:0000256" key="8">
    <source>
        <dbReference type="ARBA" id="ARBA00023180"/>
    </source>
</evidence>
<dbReference type="GO" id="GO:0050906">
    <property type="term" value="P:detection of stimulus involved in sensory perception"/>
    <property type="evidence" value="ECO:0007669"/>
    <property type="project" value="UniProtKB-ARBA"/>
</dbReference>
<evidence type="ECO:0000313" key="11">
    <source>
        <dbReference type="EnsemblMetazoa" id="AAEL010775-PA"/>
    </source>
</evidence>
<dbReference type="PANTHER" id="PTHR42643">
    <property type="entry name" value="IONOTROPIC RECEPTOR 20A-RELATED"/>
    <property type="match status" value="1"/>
</dbReference>
<dbReference type="FunCoup" id="A0A1S4FRK9">
    <property type="interactions" value="33"/>
</dbReference>
<comment type="subcellular location">
    <subcellularLocation>
        <location evidence="1">Cell membrane</location>
        <topology evidence="1">Multi-pass membrane protein</topology>
    </subcellularLocation>
</comment>
<dbReference type="OrthoDB" id="6117597at2759"/>
<dbReference type="InterPro" id="IPR057074">
    <property type="entry name" value="IR75A_N"/>
</dbReference>
<evidence type="ECO:0000256" key="7">
    <source>
        <dbReference type="ARBA" id="ARBA00023170"/>
    </source>
</evidence>
<dbReference type="InParanoid" id="A0A1S4FRK9"/>
<accession>A0A1S4FRK9</accession>
<keyword evidence="6" id="KW-0472">Membrane</keyword>